<accession>A0ABX3NUD1</accession>
<comment type="subcellular location">
    <subcellularLocation>
        <location evidence="1">Membrane</location>
        <topology evidence="1">Multi-pass membrane protein</topology>
    </subcellularLocation>
</comment>
<dbReference type="EMBL" id="LWBO01000015">
    <property type="protein sequence ID" value="OQP46393.1"/>
    <property type="molecule type" value="Genomic_DNA"/>
</dbReference>
<dbReference type="InterPro" id="IPR002541">
    <property type="entry name" value="Cyt_c_assembly"/>
</dbReference>
<protein>
    <submittedName>
        <fullName evidence="8">ABC transporter permease</fullName>
    </submittedName>
</protein>
<gene>
    <name evidence="8" type="ORF">A4D02_31860</name>
</gene>
<organism evidence="8 9">
    <name type="scientific">Niastella koreensis</name>
    <dbReference type="NCBI Taxonomy" id="354356"/>
    <lineage>
        <taxon>Bacteria</taxon>
        <taxon>Pseudomonadati</taxon>
        <taxon>Bacteroidota</taxon>
        <taxon>Chitinophagia</taxon>
        <taxon>Chitinophagales</taxon>
        <taxon>Chitinophagaceae</taxon>
        <taxon>Niastella</taxon>
    </lineage>
</organism>
<keyword evidence="2 6" id="KW-0812">Transmembrane</keyword>
<sequence length="228" mass="26314">MQWKWWKILSIVFLVYTFIFGFIVPLPYETAYANSNLYESMRNFFFHVPMWFSQLALITVSLYYSIKYLRKPDPLYDIYATEFARTATVLGCLGLVTGSIWANYTWGSFWSNDPKQTGAAIALLIYIAYFVLRNSMTDMDKRSRVAAVYNIFAYFIYIPMILILPRLTESLHPGGKGTEGNPGLGGSSLDFKMRLVFYPAVLGWILLGTWISTLRLRVRLLEEKKHSA</sequence>
<dbReference type="Proteomes" id="UP000192277">
    <property type="component" value="Unassembled WGS sequence"/>
</dbReference>
<evidence type="ECO:0000313" key="8">
    <source>
        <dbReference type="EMBL" id="OQP46393.1"/>
    </source>
</evidence>
<dbReference type="PANTHER" id="PTHR30071">
    <property type="entry name" value="HEME EXPORTER PROTEIN C"/>
    <property type="match status" value="1"/>
</dbReference>
<evidence type="ECO:0000256" key="1">
    <source>
        <dbReference type="ARBA" id="ARBA00004141"/>
    </source>
</evidence>
<comment type="caution">
    <text evidence="8">The sequence shown here is derived from an EMBL/GenBank/DDBJ whole genome shotgun (WGS) entry which is preliminary data.</text>
</comment>
<dbReference type="PANTHER" id="PTHR30071:SF1">
    <property type="entry name" value="CYTOCHROME B_B6 PROTEIN-RELATED"/>
    <property type="match status" value="1"/>
</dbReference>
<evidence type="ECO:0000256" key="3">
    <source>
        <dbReference type="ARBA" id="ARBA00022748"/>
    </source>
</evidence>
<evidence type="ECO:0000256" key="4">
    <source>
        <dbReference type="ARBA" id="ARBA00022989"/>
    </source>
</evidence>
<feature type="transmembrane region" description="Helical" evidence="6">
    <location>
        <begin position="144"/>
        <end position="164"/>
    </location>
</feature>
<keyword evidence="5 6" id="KW-0472">Membrane</keyword>
<keyword evidence="3" id="KW-0201">Cytochrome c-type biogenesis</keyword>
<evidence type="ECO:0000256" key="5">
    <source>
        <dbReference type="ARBA" id="ARBA00023136"/>
    </source>
</evidence>
<dbReference type="InterPro" id="IPR045062">
    <property type="entry name" value="Cyt_c_biogenesis_CcsA/CcmC"/>
</dbReference>
<keyword evidence="4 6" id="KW-1133">Transmembrane helix</keyword>
<name>A0ABX3NUD1_9BACT</name>
<evidence type="ECO:0000256" key="2">
    <source>
        <dbReference type="ARBA" id="ARBA00022692"/>
    </source>
</evidence>
<feature type="transmembrane region" description="Helical" evidence="6">
    <location>
        <begin position="44"/>
        <end position="66"/>
    </location>
</feature>
<feature type="domain" description="Cytochrome c assembly protein" evidence="7">
    <location>
        <begin position="10"/>
        <end position="166"/>
    </location>
</feature>
<proteinExistence type="predicted"/>
<feature type="transmembrane region" description="Helical" evidence="6">
    <location>
        <begin position="196"/>
        <end position="216"/>
    </location>
</feature>
<evidence type="ECO:0000259" key="7">
    <source>
        <dbReference type="Pfam" id="PF01578"/>
    </source>
</evidence>
<dbReference type="Pfam" id="PF01578">
    <property type="entry name" value="Cytochrom_C_asm"/>
    <property type="match status" value="1"/>
</dbReference>
<reference evidence="8 9" key="1">
    <citation type="submission" date="2016-04" db="EMBL/GenBank/DDBJ databases">
        <authorList>
            <person name="Chen L."/>
            <person name="Zhuang W."/>
            <person name="Wang G."/>
        </authorList>
    </citation>
    <scope>NUCLEOTIDE SEQUENCE [LARGE SCALE GENOMIC DNA]</scope>
    <source>
        <strain evidence="9">GR20</strain>
    </source>
</reference>
<keyword evidence="9" id="KW-1185">Reference proteome</keyword>
<evidence type="ECO:0000256" key="6">
    <source>
        <dbReference type="SAM" id="Phobius"/>
    </source>
</evidence>
<feature type="transmembrane region" description="Helical" evidence="6">
    <location>
        <begin position="116"/>
        <end position="132"/>
    </location>
</feature>
<evidence type="ECO:0000313" key="9">
    <source>
        <dbReference type="Proteomes" id="UP000192277"/>
    </source>
</evidence>
<feature type="transmembrane region" description="Helical" evidence="6">
    <location>
        <begin position="87"/>
        <end position="104"/>
    </location>
</feature>
<feature type="transmembrane region" description="Helical" evidence="6">
    <location>
        <begin position="5"/>
        <end position="24"/>
    </location>
</feature>